<organism evidence="4 5">
    <name type="scientific">Tersicoccus phoenicis</name>
    <dbReference type="NCBI Taxonomy" id="554083"/>
    <lineage>
        <taxon>Bacteria</taxon>
        <taxon>Bacillati</taxon>
        <taxon>Actinomycetota</taxon>
        <taxon>Actinomycetes</taxon>
        <taxon>Micrococcales</taxon>
        <taxon>Micrococcaceae</taxon>
        <taxon>Tersicoccus</taxon>
    </lineage>
</organism>
<dbReference type="SUPFAM" id="SSF53300">
    <property type="entry name" value="vWA-like"/>
    <property type="match status" value="1"/>
</dbReference>
<feature type="region of interest" description="Disordered" evidence="1">
    <location>
        <begin position="116"/>
        <end position="163"/>
    </location>
</feature>
<dbReference type="Proteomes" id="UP000187085">
    <property type="component" value="Unassembled WGS sequence"/>
</dbReference>
<keyword evidence="2" id="KW-0472">Membrane</keyword>
<dbReference type="OrthoDB" id="9814325at2"/>
<keyword evidence="2" id="KW-1133">Transmembrane helix</keyword>
<reference evidence="4 5" key="1">
    <citation type="submission" date="2016-12" db="EMBL/GenBank/DDBJ databases">
        <title>Draft genome of Tersicoccus phoenicis 1P05MA.</title>
        <authorList>
            <person name="Nakajima Y."/>
            <person name="Yoshizawa S."/>
            <person name="Nakamura K."/>
            <person name="Ogura Y."/>
            <person name="Hayashi T."/>
            <person name="Kogure K."/>
        </authorList>
    </citation>
    <scope>NUCLEOTIDE SEQUENCE [LARGE SCALE GENOMIC DNA]</scope>
    <source>
        <strain evidence="4 5">1p05MA</strain>
    </source>
</reference>
<dbReference type="SMART" id="SM00327">
    <property type="entry name" value="VWA"/>
    <property type="match status" value="1"/>
</dbReference>
<feature type="region of interest" description="Disordered" evidence="1">
    <location>
        <begin position="35"/>
        <end position="63"/>
    </location>
</feature>
<dbReference type="EMBL" id="MRDE01000036">
    <property type="protein sequence ID" value="OMH25142.1"/>
    <property type="molecule type" value="Genomic_DNA"/>
</dbReference>
<dbReference type="Gene3D" id="3.40.50.410">
    <property type="entry name" value="von Willebrand factor, type A domain"/>
    <property type="match status" value="1"/>
</dbReference>
<evidence type="ECO:0000313" key="4">
    <source>
        <dbReference type="EMBL" id="OMH25142.1"/>
    </source>
</evidence>
<dbReference type="InterPro" id="IPR036465">
    <property type="entry name" value="vWFA_dom_sf"/>
</dbReference>
<evidence type="ECO:0000256" key="1">
    <source>
        <dbReference type="SAM" id="MobiDB-lite"/>
    </source>
</evidence>
<comment type="caution">
    <text evidence="4">The sequence shown here is derived from an EMBL/GenBank/DDBJ whole genome shotgun (WGS) entry which is preliminary data.</text>
</comment>
<dbReference type="AlphaFoldDB" id="A0A1R1LC91"/>
<evidence type="ECO:0000259" key="3">
    <source>
        <dbReference type="SMART" id="SM00327"/>
    </source>
</evidence>
<evidence type="ECO:0000313" key="5">
    <source>
        <dbReference type="Proteomes" id="UP000187085"/>
    </source>
</evidence>
<dbReference type="InterPro" id="IPR002035">
    <property type="entry name" value="VWF_A"/>
</dbReference>
<name>A0A1R1LC91_9MICC</name>
<feature type="domain" description="VWFA" evidence="3">
    <location>
        <begin position="99"/>
        <end position="320"/>
    </location>
</feature>
<feature type="transmembrane region" description="Helical" evidence="2">
    <location>
        <begin position="6"/>
        <end position="28"/>
    </location>
</feature>
<keyword evidence="2" id="KW-0812">Transmembrane</keyword>
<sequence>MTTLPVLPVPVLLVAGLALLGFCVWRWWAERTSATTSAPASGPTSSPASSPTSRPTSDPTRSPLARSWLWRAGLVVLVVTAAFRPGIPGAGTSQNASADLDVFFLVDTTASIVAEDYGTPGSGSGGSGPSASPGGASASPGPSGPGPSSSPGGPGGSAAAAKPRLEGVRQDVGRLVAALPGARFSLITFDSSALTRLPLTGDATAVTTAMEVLRPEVTTYSRGSSVTIAAPLLTLQLERARAAQPERARVVFYFGDGEQTDGQAPLPFTVPSGAVNGGAVLGYGTATGGRMRANVGYVAGESSPYVQDRSVTPAVDARSVIDENRLRTVAGQLGVPYTHRSAGDPIANALTATDPGRLAAAAGSVAGRYELYWILAAAAVGIVTRELYLIGSDLLRLAPRRRTPGGVLRVREVPDARR</sequence>
<evidence type="ECO:0000256" key="2">
    <source>
        <dbReference type="SAM" id="Phobius"/>
    </source>
</evidence>
<accession>A0A1R1LC91</accession>
<proteinExistence type="predicted"/>
<keyword evidence="5" id="KW-1185">Reference proteome</keyword>
<gene>
    <name evidence="4" type="ORF">BKD30_06680</name>
</gene>
<feature type="compositionally biased region" description="Low complexity" evidence="1">
    <location>
        <begin position="129"/>
        <end position="161"/>
    </location>
</feature>
<dbReference type="RefSeq" id="WP_076703392.1">
    <property type="nucleotide sequence ID" value="NZ_MRDE01000036.1"/>
</dbReference>
<dbReference type="STRING" id="554083.BKD30_06680"/>
<protein>
    <recommendedName>
        <fullName evidence="3">VWFA domain-containing protein</fullName>
    </recommendedName>
</protein>